<proteinExistence type="inferred from homology"/>
<evidence type="ECO:0000313" key="9">
    <source>
        <dbReference type="Proteomes" id="UP000196694"/>
    </source>
</evidence>
<reference evidence="6 8" key="1">
    <citation type="submission" date="2015-10" db="EMBL/GenBank/DDBJ databases">
        <title>Complete genome sequence of hyperthermophilic archaeon Pyrodictium delaneyi Su06.</title>
        <authorList>
            <person name="Jung J.-H."/>
            <person name="Lin J."/>
            <person name="Holden J.F."/>
            <person name="Park C.-S."/>
        </authorList>
    </citation>
    <scope>NUCLEOTIDE SEQUENCE [LARGE SCALE GENOMIC DNA]</scope>
    <source>
        <strain evidence="6 8">Su06</strain>
    </source>
</reference>
<dbReference type="KEGG" id="pdl:Pyrde_1755"/>
<protein>
    <submittedName>
        <fullName evidence="6">Putative ABC transporter related protein</fullName>
    </submittedName>
</protein>
<dbReference type="InterPro" id="IPR003593">
    <property type="entry name" value="AAA+_ATPase"/>
</dbReference>
<dbReference type="InterPro" id="IPR003439">
    <property type="entry name" value="ABC_transporter-like_ATP-bd"/>
</dbReference>
<dbReference type="RefSeq" id="WP_055410034.1">
    <property type="nucleotide sequence ID" value="NZ_CP013011.1"/>
</dbReference>
<evidence type="ECO:0000256" key="1">
    <source>
        <dbReference type="ARBA" id="ARBA00005417"/>
    </source>
</evidence>
<dbReference type="InterPro" id="IPR050763">
    <property type="entry name" value="ABC_transporter_ATP-binding"/>
</dbReference>
<dbReference type="EMBL" id="CP013011">
    <property type="protein sequence ID" value="ALL01798.1"/>
    <property type="molecule type" value="Genomic_DNA"/>
</dbReference>
<dbReference type="PANTHER" id="PTHR42711:SF5">
    <property type="entry name" value="ABC TRANSPORTER ATP-BINDING PROTEIN NATA"/>
    <property type="match status" value="1"/>
</dbReference>
<keyword evidence="2" id="KW-0813">Transport</keyword>
<dbReference type="STRING" id="1273541.Pyrde_1755"/>
<dbReference type="PATRIC" id="fig|1273541.4.peg.1867"/>
<evidence type="ECO:0000256" key="4">
    <source>
        <dbReference type="ARBA" id="ARBA00022840"/>
    </source>
</evidence>
<name>A0A0P0N5M3_9CREN</name>
<evidence type="ECO:0000259" key="5">
    <source>
        <dbReference type="PROSITE" id="PS50893"/>
    </source>
</evidence>
<dbReference type="InterPro" id="IPR027417">
    <property type="entry name" value="P-loop_NTPase"/>
</dbReference>
<accession>A0A0P0N5M3</accession>
<dbReference type="GeneID" id="26100095"/>
<keyword evidence="3" id="KW-0547">Nucleotide-binding</keyword>
<dbReference type="PROSITE" id="PS50893">
    <property type="entry name" value="ABC_TRANSPORTER_2"/>
    <property type="match status" value="1"/>
</dbReference>
<organism evidence="6 8">
    <name type="scientific">Pyrodictium delaneyi</name>
    <dbReference type="NCBI Taxonomy" id="1273541"/>
    <lineage>
        <taxon>Archaea</taxon>
        <taxon>Thermoproteota</taxon>
        <taxon>Thermoprotei</taxon>
        <taxon>Desulfurococcales</taxon>
        <taxon>Pyrodictiaceae</taxon>
        <taxon>Pyrodictium</taxon>
    </lineage>
</organism>
<dbReference type="Pfam" id="PF00005">
    <property type="entry name" value="ABC_tran"/>
    <property type="match status" value="1"/>
</dbReference>
<feature type="domain" description="ABC transporter" evidence="5">
    <location>
        <begin position="2"/>
        <end position="237"/>
    </location>
</feature>
<dbReference type="OrthoDB" id="18492at2157"/>
<evidence type="ECO:0000256" key="2">
    <source>
        <dbReference type="ARBA" id="ARBA00022448"/>
    </source>
</evidence>
<keyword evidence="4" id="KW-0067">ATP-binding</keyword>
<evidence type="ECO:0000313" key="8">
    <source>
        <dbReference type="Proteomes" id="UP000058613"/>
    </source>
</evidence>
<comment type="similarity">
    <text evidence="1">Belongs to the ABC transporter superfamily.</text>
</comment>
<dbReference type="GO" id="GO:0016887">
    <property type="term" value="F:ATP hydrolysis activity"/>
    <property type="evidence" value="ECO:0007669"/>
    <property type="project" value="InterPro"/>
</dbReference>
<evidence type="ECO:0000313" key="7">
    <source>
        <dbReference type="EMBL" id="OWJ54985.1"/>
    </source>
</evidence>
<dbReference type="AlphaFoldDB" id="A0A0P0N5M3"/>
<gene>
    <name evidence="7" type="ORF">Pdsh_04635</name>
    <name evidence="6" type="ORF">Pyrde_1755</name>
</gene>
<dbReference type="Proteomes" id="UP000196694">
    <property type="component" value="Unassembled WGS sequence"/>
</dbReference>
<dbReference type="SUPFAM" id="SSF52540">
    <property type="entry name" value="P-loop containing nucleoside triphosphate hydrolases"/>
    <property type="match status" value="1"/>
</dbReference>
<keyword evidence="9" id="KW-1185">Reference proteome</keyword>
<dbReference type="GO" id="GO:0005524">
    <property type="term" value="F:ATP binding"/>
    <property type="evidence" value="ECO:0007669"/>
    <property type="project" value="UniProtKB-KW"/>
</dbReference>
<reference evidence="7 9" key="2">
    <citation type="submission" date="2017-05" db="EMBL/GenBank/DDBJ databases">
        <title>The draft genome of the hyperthermophilic archaeon 'Pyrodictium delaneyi strain Hulk', an iron and nitrate reducer, reveals the capacity for sulfate reduction.</title>
        <authorList>
            <person name="Demey L.M."/>
            <person name="Miller C."/>
            <person name="Manzella M."/>
            <person name="Reguera G."/>
            <person name="Kashefi K."/>
        </authorList>
    </citation>
    <scope>NUCLEOTIDE SEQUENCE [LARGE SCALE GENOMIC DNA]</scope>
    <source>
        <strain evidence="7 9">Hulk</strain>
    </source>
</reference>
<evidence type="ECO:0000256" key="3">
    <source>
        <dbReference type="ARBA" id="ARBA00022741"/>
    </source>
</evidence>
<dbReference type="SMART" id="SM00382">
    <property type="entry name" value="AAA"/>
    <property type="match status" value="1"/>
</dbReference>
<dbReference type="Proteomes" id="UP000058613">
    <property type="component" value="Chromosome"/>
</dbReference>
<evidence type="ECO:0000313" key="6">
    <source>
        <dbReference type="EMBL" id="ALL01798.1"/>
    </source>
</evidence>
<sequence length="246" mass="27155">MLSVRDLVVEVEGRRILQGISMDIGPGELHVIMGPNGAGKSTLLNTIAGLRHYKVVSGSIIFQGINIVNKPLYERARSGIVLAHQFPPALKGLTLRELVSAMERIYGSARDVEWAADILDVKKFMDRPLFVGMSGGERKRVELYLTILQRPRVALLDEPDSGVDIETLERIEEVLVELKKRGVLVLLVSHTMYLLERLAARNIIDNVHVIVAGRLAASGDPKKIFEMLKEAGFQGIAEGARVRGDD</sequence>
<dbReference type="EMBL" id="NCQP01000002">
    <property type="protein sequence ID" value="OWJ54985.1"/>
    <property type="molecule type" value="Genomic_DNA"/>
</dbReference>
<dbReference type="PANTHER" id="PTHR42711">
    <property type="entry name" value="ABC TRANSPORTER ATP-BINDING PROTEIN"/>
    <property type="match status" value="1"/>
</dbReference>
<dbReference type="Gene3D" id="3.40.50.300">
    <property type="entry name" value="P-loop containing nucleotide triphosphate hydrolases"/>
    <property type="match status" value="1"/>
</dbReference>